<organism evidence="1 2">
    <name type="scientific">Parerythrobacter lacustris</name>
    <dbReference type="NCBI Taxonomy" id="2969984"/>
    <lineage>
        <taxon>Bacteria</taxon>
        <taxon>Pseudomonadati</taxon>
        <taxon>Pseudomonadota</taxon>
        <taxon>Alphaproteobacteria</taxon>
        <taxon>Sphingomonadales</taxon>
        <taxon>Erythrobacteraceae</taxon>
        <taxon>Parerythrobacter</taxon>
    </lineage>
</organism>
<reference evidence="1 2" key="1">
    <citation type="submission" date="2022-08" db="EMBL/GenBank/DDBJ databases">
        <title>Polyphasic taxonomy analysis of Qipengyuania sp.RS5-5.</title>
        <authorList>
            <person name="Xamxidin M."/>
            <person name="Wu M."/>
        </authorList>
    </citation>
    <scope>NUCLEOTIDE SEQUENCE [LARGE SCALE GENOMIC DNA]</scope>
    <source>
        <strain evidence="1 2">RS5-5</strain>
    </source>
</reference>
<accession>A0ABT1XQI9</accession>
<evidence type="ECO:0000313" key="2">
    <source>
        <dbReference type="Proteomes" id="UP001206067"/>
    </source>
</evidence>
<protein>
    <submittedName>
        <fullName evidence="1">Tetratricopeptide repeat protein</fullName>
    </submittedName>
</protein>
<comment type="caution">
    <text evidence="1">The sequence shown here is derived from an EMBL/GenBank/DDBJ whole genome shotgun (WGS) entry which is preliminary data.</text>
</comment>
<gene>
    <name evidence="1" type="ORF">NSO95_08145</name>
</gene>
<dbReference type="Pfam" id="PF14559">
    <property type="entry name" value="TPR_19"/>
    <property type="match status" value="2"/>
</dbReference>
<dbReference type="Gene3D" id="1.25.40.10">
    <property type="entry name" value="Tetratricopeptide repeat domain"/>
    <property type="match status" value="1"/>
</dbReference>
<dbReference type="RefSeq" id="WP_257595694.1">
    <property type="nucleotide sequence ID" value="NZ_JANKHH010000004.1"/>
</dbReference>
<keyword evidence="2" id="KW-1185">Reference proteome</keyword>
<proteinExistence type="predicted"/>
<dbReference type="Proteomes" id="UP001206067">
    <property type="component" value="Unassembled WGS sequence"/>
</dbReference>
<dbReference type="InterPro" id="IPR011990">
    <property type="entry name" value="TPR-like_helical_dom_sf"/>
</dbReference>
<dbReference type="EMBL" id="JANKHH010000004">
    <property type="protein sequence ID" value="MCR2833916.1"/>
    <property type="molecule type" value="Genomic_DNA"/>
</dbReference>
<name>A0ABT1XQI9_9SPHN</name>
<sequence>MLGQGPDTDYRAALAENRWHDGAAALAAAVREKPGDAGLARAYVRTLLLLGDGEGAAAAIDRMLEVQPDLSRSPEWIVFAAEADMLREQERAALASLEGIAGADAARVRALALAQLGRHDEADAELDAALEQFPADVRLNSDKALRLTADGNFAAAGALVDRALKSDASSLDAGLAKARLDEAMGNLGAAQGRLEKLGQTYPDSKTVTLARGRVLLAAGKIDDATSIVKSLREAGIDTPELTLLEAKVAARKGKWEDVRSVMQAREREMRDVPEAQLLYATALQELGLATMAEAILERVVDRYPEYHAARAQLAEFLLATGQKEKARSIIAPLRELAELPPPARELIVRVDAG</sequence>
<dbReference type="SUPFAM" id="SSF48452">
    <property type="entry name" value="TPR-like"/>
    <property type="match status" value="1"/>
</dbReference>
<evidence type="ECO:0000313" key="1">
    <source>
        <dbReference type="EMBL" id="MCR2833916.1"/>
    </source>
</evidence>
<dbReference type="Pfam" id="PF13432">
    <property type="entry name" value="TPR_16"/>
    <property type="match status" value="2"/>
</dbReference>
<dbReference type="SUPFAM" id="SSF144059">
    <property type="entry name" value="ImpE-like"/>
    <property type="match status" value="1"/>
</dbReference>